<keyword evidence="2" id="KW-1185">Reference proteome</keyword>
<dbReference type="RefSeq" id="WP_203366360.1">
    <property type="nucleotide sequence ID" value="NZ_WSFT01000031.1"/>
</dbReference>
<name>A0A942UY31_9FIRM</name>
<organism evidence="1 2">
    <name type="scientific">Anaeromonas frigoriresistens</name>
    <dbReference type="NCBI Taxonomy" id="2683708"/>
    <lineage>
        <taxon>Bacteria</taxon>
        <taxon>Bacillati</taxon>
        <taxon>Bacillota</taxon>
        <taxon>Tissierellia</taxon>
        <taxon>Tissierellales</taxon>
        <taxon>Thermohalobacteraceae</taxon>
        <taxon>Anaeromonas</taxon>
    </lineage>
</organism>
<accession>A0A942UY31</accession>
<dbReference type="Proteomes" id="UP000724672">
    <property type="component" value="Unassembled WGS sequence"/>
</dbReference>
<dbReference type="AlphaFoldDB" id="A0A942UY31"/>
<reference evidence="1" key="1">
    <citation type="submission" date="2019-12" db="EMBL/GenBank/DDBJ databases">
        <title>Clostridiaceae gen. nov. sp. nov., isolated from sediment in Xinjiang, China.</title>
        <authorList>
            <person name="Zhang R."/>
        </authorList>
    </citation>
    <scope>NUCLEOTIDE SEQUENCE</scope>
    <source>
        <strain evidence="1">D2Q-11</strain>
    </source>
</reference>
<comment type="caution">
    <text evidence="1">The sequence shown here is derived from an EMBL/GenBank/DDBJ whole genome shotgun (WGS) entry which is preliminary data.</text>
</comment>
<protein>
    <submittedName>
        <fullName evidence="1">Uncharacterized protein</fullName>
    </submittedName>
</protein>
<sequence length="134" mass="16006">MSPIFKNVIYSIYQVLISKDEKELTRDSEFYYLVGQVLNYIIDKTGLDKKENNEIEVFIYLEDNEEIKENLNILYDKYYEYLPNNQEILKKALKAIYDYDANNKLVNKNIIFSGYLKENLIDYITTEKKDDLAE</sequence>
<evidence type="ECO:0000313" key="1">
    <source>
        <dbReference type="EMBL" id="MBS4538441.1"/>
    </source>
</evidence>
<gene>
    <name evidence="1" type="ORF">GOQ27_08185</name>
</gene>
<dbReference type="EMBL" id="WSFT01000031">
    <property type="protein sequence ID" value="MBS4538441.1"/>
    <property type="molecule type" value="Genomic_DNA"/>
</dbReference>
<evidence type="ECO:0000313" key="2">
    <source>
        <dbReference type="Proteomes" id="UP000724672"/>
    </source>
</evidence>
<proteinExistence type="predicted"/>